<dbReference type="RefSeq" id="WP_015362473.1">
    <property type="nucleotide sequence ID" value="NZ_QKZR01000008.1"/>
</dbReference>
<dbReference type="Gene3D" id="2.40.160.20">
    <property type="match status" value="1"/>
</dbReference>
<sequence length="233" mass="26595">MRHIIVIIVVVLGFQTASAQLFSKEKIRNLENFDQKRLTWGYYLGFNSYDYKFDYDEVTEDIITETTAGFNVGLVGDVRLNDYFNLRLEPGIVFATRNLTFPNPSLMTEAEMNREVTSTYIHVPLLVKFSTKRNNNWKPFVVAGASWSSNLSSNSDNPDDNSAGQFRQTANVFNYELGIGIDLYLFYFKFSPSIRGVFAMGDELVRDADPNSPWTGNITSMQSRGVFINFTFQ</sequence>
<keyword evidence="3" id="KW-1185">Reference proteome</keyword>
<accession>A0ABX5PU61</accession>
<dbReference type="SUPFAM" id="SSF56925">
    <property type="entry name" value="OMPA-like"/>
    <property type="match status" value="1"/>
</dbReference>
<evidence type="ECO:0000313" key="2">
    <source>
        <dbReference type="EMBL" id="PZX36879.1"/>
    </source>
</evidence>
<dbReference type="InterPro" id="IPR011250">
    <property type="entry name" value="OMP/PagP_B-barrel"/>
</dbReference>
<dbReference type="InterPro" id="IPR025665">
    <property type="entry name" value="Beta-barrel_OMP_2"/>
</dbReference>
<proteinExistence type="predicted"/>
<evidence type="ECO:0000313" key="3">
    <source>
        <dbReference type="Proteomes" id="UP000248584"/>
    </source>
</evidence>
<dbReference type="EMBL" id="QKZR01000008">
    <property type="protein sequence ID" value="PZX36879.1"/>
    <property type="molecule type" value="Genomic_DNA"/>
</dbReference>
<gene>
    <name evidence="2" type="ORF">LX97_03344</name>
</gene>
<organism evidence="2 3">
    <name type="scientific">Nonlabens dokdonensis</name>
    <dbReference type="NCBI Taxonomy" id="328515"/>
    <lineage>
        <taxon>Bacteria</taxon>
        <taxon>Pseudomonadati</taxon>
        <taxon>Bacteroidota</taxon>
        <taxon>Flavobacteriia</taxon>
        <taxon>Flavobacteriales</taxon>
        <taxon>Flavobacteriaceae</taxon>
        <taxon>Nonlabens</taxon>
    </lineage>
</organism>
<reference evidence="2 3" key="1">
    <citation type="submission" date="2018-06" db="EMBL/GenBank/DDBJ databases">
        <title>Genomic Encyclopedia of Archaeal and Bacterial Type Strains, Phase II (KMG-II): from individual species to whole genera.</title>
        <authorList>
            <person name="Goeker M."/>
        </authorList>
    </citation>
    <scope>NUCLEOTIDE SEQUENCE [LARGE SCALE GENOMIC DNA]</scope>
    <source>
        <strain evidence="2 3">DSM 17205</strain>
    </source>
</reference>
<evidence type="ECO:0000259" key="1">
    <source>
        <dbReference type="Pfam" id="PF13568"/>
    </source>
</evidence>
<dbReference type="Proteomes" id="UP000248584">
    <property type="component" value="Unassembled WGS sequence"/>
</dbReference>
<protein>
    <recommendedName>
        <fullName evidence="1">Outer membrane protein beta-barrel domain-containing protein</fullName>
    </recommendedName>
</protein>
<dbReference type="Pfam" id="PF13568">
    <property type="entry name" value="OMP_b-brl_2"/>
    <property type="match status" value="1"/>
</dbReference>
<name>A0ABX5PU61_9FLAO</name>
<feature type="domain" description="Outer membrane protein beta-barrel" evidence="1">
    <location>
        <begin position="33"/>
        <end position="203"/>
    </location>
</feature>
<comment type="caution">
    <text evidence="2">The sequence shown here is derived from an EMBL/GenBank/DDBJ whole genome shotgun (WGS) entry which is preliminary data.</text>
</comment>